<keyword evidence="2" id="KW-1185">Reference proteome</keyword>
<organism evidence="1 2">
    <name type="scientific">Herbiconiux oxytropis</name>
    <dbReference type="NCBI Taxonomy" id="2970915"/>
    <lineage>
        <taxon>Bacteria</taxon>
        <taxon>Bacillati</taxon>
        <taxon>Actinomycetota</taxon>
        <taxon>Actinomycetes</taxon>
        <taxon>Micrococcales</taxon>
        <taxon>Microbacteriaceae</taxon>
        <taxon>Herbiconiux</taxon>
    </lineage>
</organism>
<sequence>MMNERRQHTASTMPTATQPIVLFDPAVADEALVEQIASRWVLTVRRYTGDVLAKSPLHVSGEFPTAVLKLATRLLNRWGLAYDSPADWAEHEGSWIAPVRVHDPAATSVKL</sequence>
<evidence type="ECO:0000313" key="2">
    <source>
        <dbReference type="Proteomes" id="UP001165587"/>
    </source>
</evidence>
<proteinExistence type="predicted"/>
<dbReference type="AlphaFoldDB" id="A0AA41XIP7"/>
<comment type="caution">
    <text evidence="1">The sequence shown here is derived from an EMBL/GenBank/DDBJ whole genome shotgun (WGS) entry which is preliminary data.</text>
</comment>
<name>A0AA41XIP7_9MICO</name>
<reference evidence="1" key="1">
    <citation type="submission" date="2022-08" db="EMBL/GenBank/DDBJ databases">
        <authorList>
            <person name="Deng Y."/>
            <person name="Han X.-F."/>
            <person name="Zhang Y.-Q."/>
        </authorList>
    </citation>
    <scope>NUCLEOTIDE SEQUENCE</scope>
    <source>
        <strain evidence="1">CPCC 203407</strain>
    </source>
</reference>
<dbReference type="Proteomes" id="UP001165587">
    <property type="component" value="Unassembled WGS sequence"/>
</dbReference>
<dbReference type="EMBL" id="JANLCK010000003">
    <property type="protein sequence ID" value="MCS5725891.1"/>
    <property type="molecule type" value="Genomic_DNA"/>
</dbReference>
<evidence type="ECO:0000313" key="1">
    <source>
        <dbReference type="EMBL" id="MCS5725891.1"/>
    </source>
</evidence>
<accession>A0AA41XIP7</accession>
<protein>
    <submittedName>
        <fullName evidence="1">Uncharacterized protein</fullName>
    </submittedName>
</protein>
<gene>
    <name evidence="1" type="ORF">N1028_08270</name>
</gene>